<dbReference type="InterPro" id="IPR020846">
    <property type="entry name" value="MFS_dom"/>
</dbReference>
<dbReference type="InterPro" id="IPR050327">
    <property type="entry name" value="Proton-linked_MCT"/>
</dbReference>
<feature type="transmembrane region" description="Helical" evidence="8">
    <location>
        <begin position="125"/>
        <end position="143"/>
    </location>
</feature>
<dbReference type="GO" id="GO:0022857">
    <property type="term" value="F:transmembrane transporter activity"/>
    <property type="evidence" value="ECO:0007669"/>
    <property type="project" value="InterPro"/>
</dbReference>
<proteinExistence type="inferred from homology"/>
<feature type="transmembrane region" description="Helical" evidence="8">
    <location>
        <begin position="176"/>
        <end position="199"/>
    </location>
</feature>
<evidence type="ECO:0000256" key="5">
    <source>
        <dbReference type="ARBA" id="ARBA00022989"/>
    </source>
</evidence>
<feature type="transmembrane region" description="Helical" evidence="8">
    <location>
        <begin position="211"/>
        <end position="231"/>
    </location>
</feature>
<evidence type="ECO:0000256" key="4">
    <source>
        <dbReference type="ARBA" id="ARBA00022692"/>
    </source>
</evidence>
<evidence type="ECO:0000313" key="10">
    <source>
        <dbReference type="EMBL" id="KAJ9138430.1"/>
    </source>
</evidence>
<dbReference type="AlphaFoldDB" id="A0AA38RI82"/>
<feature type="compositionally biased region" description="Acidic residues" evidence="7">
    <location>
        <begin position="60"/>
        <end position="77"/>
    </location>
</feature>
<evidence type="ECO:0000256" key="1">
    <source>
        <dbReference type="ARBA" id="ARBA00004141"/>
    </source>
</evidence>
<comment type="similarity">
    <text evidence="2">Belongs to the major facilitator superfamily. Monocarboxylate porter (TC 2.A.1.13) family.</text>
</comment>
<evidence type="ECO:0000259" key="9">
    <source>
        <dbReference type="PROSITE" id="PS50850"/>
    </source>
</evidence>
<dbReference type="CDD" id="cd17352">
    <property type="entry name" value="MFS_MCT_SLC16"/>
    <property type="match status" value="1"/>
</dbReference>
<organism evidence="10 11">
    <name type="scientific">Pleurostoma richardsiae</name>
    <dbReference type="NCBI Taxonomy" id="41990"/>
    <lineage>
        <taxon>Eukaryota</taxon>
        <taxon>Fungi</taxon>
        <taxon>Dikarya</taxon>
        <taxon>Ascomycota</taxon>
        <taxon>Pezizomycotina</taxon>
        <taxon>Sordariomycetes</taxon>
        <taxon>Sordariomycetidae</taxon>
        <taxon>Calosphaeriales</taxon>
        <taxon>Pleurostomataceae</taxon>
        <taxon>Pleurostoma</taxon>
    </lineage>
</organism>
<evidence type="ECO:0000313" key="11">
    <source>
        <dbReference type="Proteomes" id="UP001174694"/>
    </source>
</evidence>
<dbReference type="EMBL" id="JANBVO010000030">
    <property type="protein sequence ID" value="KAJ9138430.1"/>
    <property type="molecule type" value="Genomic_DNA"/>
</dbReference>
<feature type="transmembrane region" description="Helical" evidence="8">
    <location>
        <begin position="243"/>
        <end position="263"/>
    </location>
</feature>
<dbReference type="PANTHER" id="PTHR11360">
    <property type="entry name" value="MONOCARBOXYLATE TRANSPORTER"/>
    <property type="match status" value="1"/>
</dbReference>
<keyword evidence="11" id="KW-1185">Reference proteome</keyword>
<name>A0AA38RI82_9PEZI</name>
<dbReference type="Proteomes" id="UP001174694">
    <property type="component" value="Unassembled WGS sequence"/>
</dbReference>
<dbReference type="PROSITE" id="PS50850">
    <property type="entry name" value="MFS"/>
    <property type="match status" value="1"/>
</dbReference>
<dbReference type="InterPro" id="IPR011701">
    <property type="entry name" value="MFS"/>
</dbReference>
<feature type="transmembrane region" description="Helical" evidence="8">
    <location>
        <begin position="326"/>
        <end position="344"/>
    </location>
</feature>
<evidence type="ECO:0000256" key="2">
    <source>
        <dbReference type="ARBA" id="ARBA00006727"/>
    </source>
</evidence>
<feature type="compositionally biased region" description="Basic and acidic residues" evidence="7">
    <location>
        <begin position="16"/>
        <end position="59"/>
    </location>
</feature>
<dbReference type="PANTHER" id="PTHR11360:SF224">
    <property type="entry name" value="MAJOR FACILITATOR SUPERFAMILY (MFS) PROFILE DOMAIN-CONTAINING PROTEIN-RELATED"/>
    <property type="match status" value="1"/>
</dbReference>
<dbReference type="GO" id="GO:0016020">
    <property type="term" value="C:membrane"/>
    <property type="evidence" value="ECO:0007669"/>
    <property type="project" value="UniProtKB-SubCell"/>
</dbReference>
<dbReference type="Gene3D" id="1.20.1250.20">
    <property type="entry name" value="MFS general substrate transporter like domains"/>
    <property type="match status" value="2"/>
</dbReference>
<sequence length="475" mass="50852">MSSPTLAPGPLGKPSIRGDSRSNSQEDIRRTYSKHDSREVRTSKRIAESDKELELGLDGREEDSSDTSDADCSPDEAPDGGFEAWTVVLGGWCASFCGYGWINSIGTFQEYYQNGPLKEYSASEISWIPSLQIFFMSILGPVIGRIYDRYGLRVLVGVGSFMHVFGLMMASLSTQYYQFLLSQGVCSAIGVAAVFVCALSTIPGWFTRRRGLAYGVLSTGSSLGGVVFPIMISRLIKTVGYGWAMRAAAFIILGLLVVANLTLKTRLPPTETKLSRELMARPFREPSFVVLLAGLTLIPFGLYIPIDYMPVAAIAAGMSKDMSQNLVAFYNAASMVGRLSSGYLSDRLGKFNMFITACYIAGILILAMWIPGSSIAAVIAFSVLYGLSSGAYISLMAPLVAQISPPQEVGYRNGLTFLVSAVGGLTTSPIAGAIMNGPGGWVGLKAFAGALLVAGTTGVLLCRVMRTGFKLLVAF</sequence>
<protein>
    <submittedName>
        <fullName evidence="10">MFS general substrate transporter</fullName>
    </submittedName>
</protein>
<feature type="transmembrane region" description="Helical" evidence="8">
    <location>
        <begin position="441"/>
        <end position="462"/>
    </location>
</feature>
<evidence type="ECO:0000256" key="8">
    <source>
        <dbReference type="SAM" id="Phobius"/>
    </source>
</evidence>
<accession>A0AA38RI82</accession>
<keyword evidence="3" id="KW-0813">Transport</keyword>
<keyword evidence="4 8" id="KW-0812">Transmembrane</keyword>
<dbReference type="SUPFAM" id="SSF103473">
    <property type="entry name" value="MFS general substrate transporter"/>
    <property type="match status" value="1"/>
</dbReference>
<evidence type="ECO:0000256" key="7">
    <source>
        <dbReference type="SAM" id="MobiDB-lite"/>
    </source>
</evidence>
<feature type="region of interest" description="Disordered" evidence="7">
    <location>
        <begin position="1"/>
        <end position="77"/>
    </location>
</feature>
<keyword evidence="6 8" id="KW-0472">Membrane</keyword>
<feature type="transmembrane region" description="Helical" evidence="8">
    <location>
        <begin position="150"/>
        <end position="170"/>
    </location>
</feature>
<gene>
    <name evidence="10" type="ORF">NKR23_g8464</name>
</gene>
<dbReference type="Pfam" id="PF07690">
    <property type="entry name" value="MFS_1"/>
    <property type="match status" value="1"/>
</dbReference>
<feature type="domain" description="Major facilitator superfamily (MFS) profile" evidence="9">
    <location>
        <begin position="83"/>
        <end position="475"/>
    </location>
</feature>
<keyword evidence="5 8" id="KW-1133">Transmembrane helix</keyword>
<feature type="transmembrane region" description="Helical" evidence="8">
    <location>
        <begin position="376"/>
        <end position="401"/>
    </location>
</feature>
<comment type="caution">
    <text evidence="10">The sequence shown here is derived from an EMBL/GenBank/DDBJ whole genome shotgun (WGS) entry which is preliminary data.</text>
</comment>
<evidence type="ECO:0000256" key="3">
    <source>
        <dbReference type="ARBA" id="ARBA00022448"/>
    </source>
</evidence>
<feature type="transmembrane region" description="Helical" evidence="8">
    <location>
        <begin position="351"/>
        <end position="370"/>
    </location>
</feature>
<comment type="subcellular location">
    <subcellularLocation>
        <location evidence="1">Membrane</location>
        <topology evidence="1">Multi-pass membrane protein</topology>
    </subcellularLocation>
</comment>
<feature type="transmembrane region" description="Helical" evidence="8">
    <location>
        <begin position="413"/>
        <end position="435"/>
    </location>
</feature>
<dbReference type="InterPro" id="IPR036259">
    <property type="entry name" value="MFS_trans_sf"/>
</dbReference>
<feature type="transmembrane region" description="Helical" evidence="8">
    <location>
        <begin position="283"/>
        <end position="306"/>
    </location>
</feature>
<evidence type="ECO:0000256" key="6">
    <source>
        <dbReference type="ARBA" id="ARBA00023136"/>
    </source>
</evidence>
<reference evidence="10" key="1">
    <citation type="submission" date="2022-07" db="EMBL/GenBank/DDBJ databases">
        <title>Fungi with potential for degradation of polypropylene.</title>
        <authorList>
            <person name="Gostincar C."/>
        </authorList>
    </citation>
    <scope>NUCLEOTIDE SEQUENCE</scope>
    <source>
        <strain evidence="10">EXF-13308</strain>
    </source>
</reference>